<feature type="chain" id="PRO_5046074202" evidence="2">
    <location>
        <begin position="22"/>
        <end position="583"/>
    </location>
</feature>
<dbReference type="Pfam" id="PF00144">
    <property type="entry name" value="Beta-lactamase"/>
    <property type="match status" value="1"/>
</dbReference>
<organism evidence="4 5">
    <name type="scientific">Streptoalloteichus tenebrarius (strain ATCC 17920 / DSM 40477 / JCM 4838 / CBS 697.72 / NBRC 16177 / NCIMB 11028 / NRRL B-12390 / A12253. 1 / ISP 5477)</name>
    <name type="common">Streptomyces tenebrarius</name>
    <dbReference type="NCBI Taxonomy" id="1933"/>
    <lineage>
        <taxon>Bacteria</taxon>
        <taxon>Bacillati</taxon>
        <taxon>Actinomycetota</taxon>
        <taxon>Actinomycetes</taxon>
        <taxon>Pseudonocardiales</taxon>
        <taxon>Pseudonocardiaceae</taxon>
        <taxon>Streptoalloteichus</taxon>
    </lineage>
</organism>
<evidence type="ECO:0000256" key="2">
    <source>
        <dbReference type="SAM" id="SignalP"/>
    </source>
</evidence>
<dbReference type="EMBL" id="JAMTCP010000006">
    <property type="protein sequence ID" value="MCP2257986.1"/>
    <property type="molecule type" value="Genomic_DNA"/>
</dbReference>
<keyword evidence="1" id="KW-0378">Hydrolase</keyword>
<dbReference type="Gene3D" id="3.40.710.10">
    <property type="entry name" value="DD-peptidase/beta-lactamase superfamily"/>
    <property type="match status" value="1"/>
</dbReference>
<proteinExistence type="predicted"/>
<evidence type="ECO:0000313" key="4">
    <source>
        <dbReference type="EMBL" id="MCP2257986.1"/>
    </source>
</evidence>
<dbReference type="RefSeq" id="WP_253668928.1">
    <property type="nucleotide sequence ID" value="NZ_JAMTCP010000006.1"/>
</dbReference>
<protein>
    <submittedName>
        <fullName evidence="4">CubicO group peptidase, beta-lactamase class C family</fullName>
    </submittedName>
</protein>
<dbReference type="PANTHER" id="PTHR43283">
    <property type="entry name" value="BETA-LACTAMASE-RELATED"/>
    <property type="match status" value="1"/>
</dbReference>
<dbReference type="InterPro" id="IPR012338">
    <property type="entry name" value="Beta-lactam/transpept-like"/>
</dbReference>
<accession>A0ABT1HR40</accession>
<feature type="signal peptide" evidence="2">
    <location>
        <begin position="1"/>
        <end position="21"/>
    </location>
</feature>
<dbReference type="InterPro" id="IPR001466">
    <property type="entry name" value="Beta-lactam-related"/>
</dbReference>
<feature type="domain" description="Beta-lactamase-related" evidence="3">
    <location>
        <begin position="83"/>
        <end position="418"/>
    </location>
</feature>
<sequence>MRGLALVFVALLALTSSSAAADPDAESAGWTGRFDRPRGAFAPPHTVLLDGTAERVGLDPAPLDEALSRVRAWTEGTPHPLFSGAVTLLAHDGVVVRRDAAGYALRYEGTRPDGGGQELPRDRWEPARTDTIFDLASISKLFTSIVVMRQVEAGRVDVEAPVSRYLPEFAANGKETVTVRQLLTHTSGLEPFLPLWRDWPDKPSRIRAVLEAKPQAAPGTRYVYSDLNLITLGVLAERVSGTDLASLVREGITEPLGMRDTGYNPPESVRHRVAATEYTTTPPRGVVRGEVHDENAWSLGGVAGHAGVFSTAQDLAVLGQTILNGGVYRGRRVLRQETVRQMLTDYNPGFPDNAHGLGFELDQRWYMDGLSGPRTAGHTGFTGTSLVIDPASRSIAVLLTNRVHPSREWGSVNPARQAVAGGLARALAVRPVAGDQAWFSGVGNGRTATLRSPALAPRTGHVSVSFDAFVDTEPTDTLTLESSVDRGRSWAAVPVRASGPGAPDGERTALAGAGHRNWWRVRADLRPDGRELWLRWRHTTDARYSGRGVYLDGIRIRDGRGVLLDDEREPGRLTAEGWRPAGR</sequence>
<comment type="caution">
    <text evidence="4">The sequence shown here is derived from an EMBL/GenBank/DDBJ whole genome shotgun (WGS) entry which is preliminary data.</text>
</comment>
<gene>
    <name evidence="4" type="ORF">LX15_001673</name>
</gene>
<dbReference type="Pfam" id="PF20773">
    <property type="entry name" value="InhA-like_MAM"/>
    <property type="match status" value="1"/>
</dbReference>
<evidence type="ECO:0000256" key="1">
    <source>
        <dbReference type="ARBA" id="ARBA00022801"/>
    </source>
</evidence>
<reference evidence="4 5" key="1">
    <citation type="submission" date="2022-06" db="EMBL/GenBank/DDBJ databases">
        <title>Genomic Encyclopedia of Archaeal and Bacterial Type Strains, Phase II (KMG-II): from individual species to whole genera.</title>
        <authorList>
            <person name="Goeker M."/>
        </authorList>
    </citation>
    <scope>NUCLEOTIDE SEQUENCE [LARGE SCALE GENOMIC DNA]</scope>
    <source>
        <strain evidence="4 5">DSM 40477</strain>
    </source>
</reference>
<evidence type="ECO:0000259" key="3">
    <source>
        <dbReference type="Pfam" id="PF00144"/>
    </source>
</evidence>
<dbReference type="Proteomes" id="UP001205311">
    <property type="component" value="Unassembled WGS sequence"/>
</dbReference>
<keyword evidence="5" id="KW-1185">Reference proteome</keyword>
<name>A0ABT1HR40_STRSD</name>
<dbReference type="PANTHER" id="PTHR43283:SF11">
    <property type="entry name" value="BETA-LACTAMASE-RELATED DOMAIN-CONTAINING PROTEIN"/>
    <property type="match status" value="1"/>
</dbReference>
<evidence type="ECO:0000313" key="5">
    <source>
        <dbReference type="Proteomes" id="UP001205311"/>
    </source>
</evidence>
<dbReference type="SUPFAM" id="SSF56601">
    <property type="entry name" value="beta-lactamase/transpeptidase-like"/>
    <property type="match status" value="1"/>
</dbReference>
<dbReference type="InterPro" id="IPR050789">
    <property type="entry name" value="Diverse_Enzym_Activities"/>
</dbReference>
<keyword evidence="2" id="KW-0732">Signal</keyword>